<keyword evidence="3" id="KW-1185">Reference proteome</keyword>
<evidence type="ECO:0000313" key="2">
    <source>
        <dbReference type="EMBL" id="TDR33117.1"/>
    </source>
</evidence>
<dbReference type="PIRSF" id="PIRSF003113">
    <property type="entry name" value="BolA"/>
    <property type="match status" value="1"/>
</dbReference>
<proteinExistence type="inferred from homology"/>
<protein>
    <submittedName>
        <fullName evidence="2">BolA protein family transcriptional regulator</fullName>
    </submittedName>
</protein>
<organism evidence="2 3">
    <name type="scientific">Hydromonas duriensis</name>
    <dbReference type="NCBI Taxonomy" id="1527608"/>
    <lineage>
        <taxon>Bacteria</taxon>
        <taxon>Pseudomonadati</taxon>
        <taxon>Pseudomonadota</taxon>
        <taxon>Betaproteobacteria</taxon>
        <taxon>Burkholderiales</taxon>
        <taxon>Burkholderiaceae</taxon>
        <taxon>Hydromonas</taxon>
    </lineage>
</organism>
<comment type="caution">
    <text evidence="2">The sequence shown here is derived from an EMBL/GenBank/DDBJ whole genome shotgun (WGS) entry which is preliminary data.</text>
</comment>
<dbReference type="RefSeq" id="WP_133618799.1">
    <property type="nucleotide sequence ID" value="NZ_SNZE01000001.1"/>
</dbReference>
<dbReference type="InterPro" id="IPR002634">
    <property type="entry name" value="BolA"/>
</dbReference>
<comment type="similarity">
    <text evidence="1">Belongs to the BolA/IbaG family.</text>
</comment>
<dbReference type="Pfam" id="PF01722">
    <property type="entry name" value="BolA"/>
    <property type="match status" value="1"/>
</dbReference>
<evidence type="ECO:0000256" key="1">
    <source>
        <dbReference type="RuleBase" id="RU003860"/>
    </source>
</evidence>
<dbReference type="PANTHER" id="PTHR46230">
    <property type="match status" value="1"/>
</dbReference>
<accession>A0A4R6YBP6</accession>
<dbReference type="SUPFAM" id="SSF82657">
    <property type="entry name" value="BolA-like"/>
    <property type="match status" value="1"/>
</dbReference>
<dbReference type="EMBL" id="SNZE01000001">
    <property type="protein sequence ID" value="TDR33117.1"/>
    <property type="molecule type" value="Genomic_DNA"/>
</dbReference>
<dbReference type="Proteomes" id="UP000294480">
    <property type="component" value="Unassembled WGS sequence"/>
</dbReference>
<gene>
    <name evidence="2" type="ORF">DFR44_101170</name>
</gene>
<dbReference type="PANTHER" id="PTHR46230:SF7">
    <property type="entry name" value="BOLA-LIKE PROTEIN 1"/>
    <property type="match status" value="1"/>
</dbReference>
<evidence type="ECO:0000313" key="3">
    <source>
        <dbReference type="Proteomes" id="UP000294480"/>
    </source>
</evidence>
<dbReference type="Gene3D" id="3.30.300.90">
    <property type="entry name" value="BolA-like"/>
    <property type="match status" value="1"/>
</dbReference>
<reference evidence="2 3" key="1">
    <citation type="submission" date="2019-03" db="EMBL/GenBank/DDBJ databases">
        <title>Genomic Encyclopedia of Type Strains, Phase IV (KMG-IV): sequencing the most valuable type-strain genomes for metagenomic binning, comparative biology and taxonomic classification.</title>
        <authorList>
            <person name="Goeker M."/>
        </authorList>
    </citation>
    <scope>NUCLEOTIDE SEQUENCE [LARGE SCALE GENOMIC DNA]</scope>
    <source>
        <strain evidence="2 3">DSM 102852</strain>
    </source>
</reference>
<dbReference type="GO" id="GO:0016226">
    <property type="term" value="P:iron-sulfur cluster assembly"/>
    <property type="evidence" value="ECO:0007669"/>
    <property type="project" value="TreeGrafter"/>
</dbReference>
<dbReference type="InterPro" id="IPR036065">
    <property type="entry name" value="BolA-like_sf"/>
</dbReference>
<dbReference type="OrthoDB" id="5296536at2"/>
<dbReference type="AlphaFoldDB" id="A0A4R6YBP6"/>
<name>A0A4R6YBP6_9BURK</name>
<sequence length="84" mass="9319">MTELQVELECRLRMALSPSELEVIDESHQHAGHAGAAGGAKHFAVRIVSPKFIGKTRMAQHRMVYAAVDDLMPFPIHALRIETV</sequence>